<protein>
    <recommendedName>
        <fullName evidence="6">Cns1/TTC4 wheel domain-containing protein</fullName>
    </recommendedName>
</protein>
<dbReference type="InterPro" id="IPR011990">
    <property type="entry name" value="TPR-like_helical_dom_sf"/>
</dbReference>
<comment type="similarity">
    <text evidence="3">Belongs to the TTC4 family.</text>
</comment>
<dbReference type="PANTHER" id="PTHR46035">
    <property type="entry name" value="TETRATRICOPEPTIDE REPEAT PROTEIN 4"/>
    <property type="match status" value="1"/>
</dbReference>
<dbReference type="GO" id="GO:0006457">
    <property type="term" value="P:protein folding"/>
    <property type="evidence" value="ECO:0007669"/>
    <property type="project" value="TreeGrafter"/>
</dbReference>
<dbReference type="PROSITE" id="PS50005">
    <property type="entry name" value="TPR"/>
    <property type="match status" value="1"/>
</dbReference>
<comment type="caution">
    <text evidence="7">The sequence shown here is derived from an EMBL/GenBank/DDBJ whole genome shotgun (WGS) entry which is preliminary data.</text>
</comment>
<evidence type="ECO:0000313" key="8">
    <source>
        <dbReference type="Proteomes" id="UP000279271"/>
    </source>
</evidence>
<proteinExistence type="inferred from homology"/>
<name>A0A3M7KQH5_AUXPR</name>
<dbReference type="GO" id="GO:0030544">
    <property type="term" value="F:Hsp70 protein binding"/>
    <property type="evidence" value="ECO:0007669"/>
    <property type="project" value="TreeGrafter"/>
</dbReference>
<reference evidence="8" key="1">
    <citation type="journal article" date="2018" name="Algal Res.">
        <title>Characterization of plant carbon substrate utilization by Auxenochlorella protothecoides.</title>
        <authorList>
            <person name="Vogler B.W."/>
            <person name="Starkenburg S.R."/>
            <person name="Sudasinghe N."/>
            <person name="Schambach J.Y."/>
            <person name="Rollin J.A."/>
            <person name="Pattathil S."/>
            <person name="Barry A.N."/>
        </authorList>
    </citation>
    <scope>NUCLEOTIDE SEQUENCE [LARGE SCALE GENOMIC DNA]</scope>
    <source>
        <strain evidence="8">UTEX 25</strain>
    </source>
</reference>
<evidence type="ECO:0000256" key="3">
    <source>
        <dbReference type="ARBA" id="ARBA00023602"/>
    </source>
</evidence>
<evidence type="ECO:0000259" key="6">
    <source>
        <dbReference type="Pfam" id="PF18972"/>
    </source>
</evidence>
<dbReference type="InterPro" id="IPR044059">
    <property type="entry name" value="Csn1/TTC4_wheel"/>
</dbReference>
<dbReference type="GO" id="GO:0051879">
    <property type="term" value="F:Hsp90 protein binding"/>
    <property type="evidence" value="ECO:0007669"/>
    <property type="project" value="InterPro"/>
</dbReference>
<dbReference type="Gene3D" id="1.25.40.10">
    <property type="entry name" value="Tetratricopeptide repeat domain"/>
    <property type="match status" value="1"/>
</dbReference>
<dbReference type="InterPro" id="IPR019734">
    <property type="entry name" value="TPR_rpt"/>
</dbReference>
<dbReference type="SUPFAM" id="SSF48452">
    <property type="entry name" value="TPR-like"/>
    <property type="match status" value="1"/>
</dbReference>
<feature type="repeat" description="TPR" evidence="4">
    <location>
        <begin position="73"/>
        <end position="106"/>
    </location>
</feature>
<dbReference type="CDD" id="cd21377">
    <property type="entry name" value="CTWD_Cns1-like"/>
    <property type="match status" value="1"/>
</dbReference>
<gene>
    <name evidence="7" type="ORF">APUTEX25_001288</name>
</gene>
<evidence type="ECO:0000256" key="1">
    <source>
        <dbReference type="ARBA" id="ARBA00022737"/>
    </source>
</evidence>
<evidence type="ECO:0000256" key="5">
    <source>
        <dbReference type="SAM" id="MobiDB-lite"/>
    </source>
</evidence>
<dbReference type="AlphaFoldDB" id="A0A3M7KQH5"/>
<dbReference type="GO" id="GO:0005829">
    <property type="term" value="C:cytosol"/>
    <property type="evidence" value="ECO:0007669"/>
    <property type="project" value="TreeGrafter"/>
</dbReference>
<feature type="region of interest" description="Disordered" evidence="5">
    <location>
        <begin position="150"/>
        <end position="173"/>
    </location>
</feature>
<dbReference type="PANTHER" id="PTHR46035:SF1">
    <property type="entry name" value="TETRATRICOPEPTIDE REPEAT PROTEIN 4"/>
    <property type="match status" value="1"/>
</dbReference>
<accession>A0A3M7KQH5</accession>
<sequence length="354" mass="39934">MAIKAIIDESTPEDRAESFKVRLQICMRMAMQEQGNRALKTGLQQKKKFYLRQAIEQYTLGLELQCSNATLVAQLYGNRAHVSLLLGNYRNALEDARAALKADPTFVKAYWRGAKAAAGLRRWEECRYLCEEGLGLDADNADVARLRQRCSDEERTDAQRAEEEKRRAAEKRAPARHLATAMLEKGWRVGRPQFSVGNRKPSIDADGAIHWPVIFFYPEASMQQDVIEDFSVTDTFRDHLDCMFGPDGPPLDWDVAGDYGRSKLEVYYLSHASKAMPLEALTEALYGGWPEVRDEGPSRYGPNAATWQRVEEGWTLEQALARADHVVPGIPVFFILSSSTPYKARFLSGDIPLL</sequence>
<dbReference type="Pfam" id="PF18972">
    <property type="entry name" value="Wheel"/>
    <property type="match status" value="1"/>
</dbReference>
<feature type="domain" description="Cns1/TTC4 wheel" evidence="6">
    <location>
        <begin position="204"/>
        <end position="271"/>
    </location>
</feature>
<evidence type="ECO:0000256" key="2">
    <source>
        <dbReference type="ARBA" id="ARBA00022803"/>
    </source>
</evidence>
<dbReference type="EMBL" id="QOKY01000215">
    <property type="protein sequence ID" value="RMZ52094.1"/>
    <property type="molecule type" value="Genomic_DNA"/>
</dbReference>
<dbReference type="GO" id="GO:0005634">
    <property type="term" value="C:nucleus"/>
    <property type="evidence" value="ECO:0007669"/>
    <property type="project" value="TreeGrafter"/>
</dbReference>
<dbReference type="SMART" id="SM00028">
    <property type="entry name" value="TPR"/>
    <property type="match status" value="2"/>
</dbReference>
<keyword evidence="2 4" id="KW-0802">TPR repeat</keyword>
<evidence type="ECO:0000313" key="7">
    <source>
        <dbReference type="EMBL" id="RMZ52094.1"/>
    </source>
</evidence>
<dbReference type="Proteomes" id="UP000279271">
    <property type="component" value="Unassembled WGS sequence"/>
</dbReference>
<keyword evidence="1" id="KW-0677">Repeat</keyword>
<organism evidence="7 8">
    <name type="scientific">Auxenochlorella protothecoides</name>
    <name type="common">Green microalga</name>
    <name type="synonym">Chlorella protothecoides</name>
    <dbReference type="NCBI Taxonomy" id="3075"/>
    <lineage>
        <taxon>Eukaryota</taxon>
        <taxon>Viridiplantae</taxon>
        <taxon>Chlorophyta</taxon>
        <taxon>core chlorophytes</taxon>
        <taxon>Trebouxiophyceae</taxon>
        <taxon>Chlorellales</taxon>
        <taxon>Chlorellaceae</taxon>
        <taxon>Auxenochlorella</taxon>
    </lineage>
</organism>
<evidence type="ECO:0000256" key="4">
    <source>
        <dbReference type="PROSITE-ProRule" id="PRU00339"/>
    </source>
</evidence>